<dbReference type="SUPFAM" id="SSF51717">
    <property type="entry name" value="Dihydropteroate synthetase-like"/>
    <property type="match status" value="1"/>
</dbReference>
<comment type="pathway">
    <text evidence="3 9">Cofactor biosynthesis; tetrahydrofolate biosynthesis; 7,8-dihydrofolate from 2-amino-4-hydroxy-6-hydroxymethyl-7,8-dihydropteridine diphosphate and 4-aminobenzoate: step 1/2.</text>
</comment>
<comment type="caution">
    <text evidence="11">The sequence shown here is derived from an EMBL/GenBank/DDBJ whole genome shotgun (WGS) entry which is preliminary data.</text>
</comment>
<gene>
    <name evidence="11" type="primary">folP</name>
    <name evidence="11" type="ORF">GAK30_03317</name>
</gene>
<proteinExistence type="inferred from homology"/>
<evidence type="ECO:0000256" key="9">
    <source>
        <dbReference type="RuleBase" id="RU361205"/>
    </source>
</evidence>
<comment type="cofactor">
    <cofactor evidence="2 9">
        <name>Mg(2+)</name>
        <dbReference type="ChEBI" id="CHEBI:18420"/>
    </cofactor>
</comment>
<dbReference type="EC" id="2.5.1.15" evidence="4 9"/>
<organism evidence="11 12">
    <name type="scientific">Paracidovorax wautersii</name>
    <dbReference type="NCBI Taxonomy" id="1177982"/>
    <lineage>
        <taxon>Bacteria</taxon>
        <taxon>Pseudomonadati</taxon>
        <taxon>Pseudomonadota</taxon>
        <taxon>Betaproteobacteria</taxon>
        <taxon>Burkholderiales</taxon>
        <taxon>Comamonadaceae</taxon>
        <taxon>Paracidovorax</taxon>
    </lineage>
</organism>
<comment type="catalytic activity">
    <reaction evidence="1">
        <text>(7,8-dihydropterin-6-yl)methyl diphosphate + 4-aminobenzoate = 7,8-dihydropteroate + diphosphate</text>
        <dbReference type="Rhea" id="RHEA:19949"/>
        <dbReference type="ChEBI" id="CHEBI:17836"/>
        <dbReference type="ChEBI" id="CHEBI:17839"/>
        <dbReference type="ChEBI" id="CHEBI:33019"/>
        <dbReference type="ChEBI" id="CHEBI:72950"/>
        <dbReference type="EC" id="2.5.1.15"/>
    </reaction>
</comment>
<dbReference type="GO" id="GO:0004156">
    <property type="term" value="F:dihydropteroate synthase activity"/>
    <property type="evidence" value="ECO:0007669"/>
    <property type="project" value="UniProtKB-EC"/>
</dbReference>
<evidence type="ECO:0000256" key="4">
    <source>
        <dbReference type="ARBA" id="ARBA00012458"/>
    </source>
</evidence>
<dbReference type="AlphaFoldDB" id="A0A7V8JNW4"/>
<dbReference type="NCBIfam" id="TIGR01496">
    <property type="entry name" value="DHPS"/>
    <property type="match status" value="1"/>
</dbReference>
<comment type="function">
    <text evidence="9">Catalyzes the condensation of para-aminobenzoate (pABA) with 6-hydroxymethyl-7,8-dihydropterin diphosphate (DHPt-PP) to form 7,8-dihydropteroate (H2Pte), the immediate precursor of folate derivatives.</text>
</comment>
<dbReference type="CDD" id="cd00739">
    <property type="entry name" value="DHPS"/>
    <property type="match status" value="1"/>
</dbReference>
<protein>
    <recommendedName>
        <fullName evidence="4 9">Dihydropteroate synthase</fullName>
        <shortName evidence="9">DHPS</shortName>
        <ecNumber evidence="4 9">2.5.1.15</ecNumber>
    </recommendedName>
    <alternativeName>
        <fullName evidence="9">Dihydropteroate pyrophosphorylase</fullName>
    </alternativeName>
</protein>
<evidence type="ECO:0000256" key="2">
    <source>
        <dbReference type="ARBA" id="ARBA00001946"/>
    </source>
</evidence>
<dbReference type="InterPro" id="IPR045031">
    <property type="entry name" value="DHP_synth-like"/>
</dbReference>
<dbReference type="Proteomes" id="UP000461670">
    <property type="component" value="Unassembled WGS sequence"/>
</dbReference>
<dbReference type="PROSITE" id="PS00793">
    <property type="entry name" value="DHPS_2"/>
    <property type="match status" value="1"/>
</dbReference>
<dbReference type="UniPathway" id="UPA00077">
    <property type="reaction ID" value="UER00156"/>
</dbReference>
<feature type="domain" description="Pterin-binding" evidence="10">
    <location>
        <begin position="25"/>
        <end position="277"/>
    </location>
</feature>
<dbReference type="InterPro" id="IPR000489">
    <property type="entry name" value="Pterin-binding_dom"/>
</dbReference>
<dbReference type="PROSITE" id="PS50972">
    <property type="entry name" value="PTERIN_BINDING"/>
    <property type="match status" value="1"/>
</dbReference>
<dbReference type="Pfam" id="PF00809">
    <property type="entry name" value="Pterin_bind"/>
    <property type="match status" value="1"/>
</dbReference>
<dbReference type="Gene3D" id="3.20.20.20">
    <property type="entry name" value="Dihydropteroate synthase-like"/>
    <property type="match status" value="1"/>
</dbReference>
<reference evidence="12" key="1">
    <citation type="journal article" date="2020" name="MBio">
        <title>Horizontal gene transfer to a defensive symbiont with a reduced genome amongst a multipartite beetle microbiome.</title>
        <authorList>
            <person name="Waterworth S.C."/>
            <person name="Florez L.V."/>
            <person name="Rees E.R."/>
            <person name="Hertweck C."/>
            <person name="Kaltenpoth M."/>
            <person name="Kwan J.C."/>
        </authorList>
    </citation>
    <scope>NUCLEOTIDE SEQUENCE [LARGE SCALE GENOMIC DNA]</scope>
</reference>
<dbReference type="EMBL" id="WNDQ01000065">
    <property type="protein sequence ID" value="KAF1019073.1"/>
    <property type="molecule type" value="Genomic_DNA"/>
</dbReference>
<evidence type="ECO:0000256" key="7">
    <source>
        <dbReference type="ARBA" id="ARBA00022842"/>
    </source>
</evidence>
<dbReference type="PANTHER" id="PTHR20941:SF1">
    <property type="entry name" value="FOLIC ACID SYNTHESIS PROTEIN FOL1"/>
    <property type="match status" value="1"/>
</dbReference>
<dbReference type="InterPro" id="IPR011005">
    <property type="entry name" value="Dihydropteroate_synth-like_sf"/>
</dbReference>
<sequence>MTAPTTSFAPALWRTARFDLALQTPRIMGIVNVTPDSFSDGGLHADTRAALAHCERLVADGAHILDIGGESTRPGSPAVALEEELARVVPVVREAVKLGVAVSVDTYKPEVMQAVLDLGADIINDVWALRRPGAQEAVARHPRCGVCLMHMHRDPQTMQTTPMVGDVVAQVRAFLQARADALGAAGVARERIVLDVGPGFGKTVAQNFALLASQGELLDMGFAWLAAWSRKSSLGAVTGLPVDEREVPSAVAAVLAVERGARVVRVHDVAATKAALAVWQAMADTPQAAGSLILPPFHGHPYKRLTIAIGGGR</sequence>
<dbReference type="GO" id="GO:0046872">
    <property type="term" value="F:metal ion binding"/>
    <property type="evidence" value="ECO:0007669"/>
    <property type="project" value="UniProtKB-KW"/>
</dbReference>
<dbReference type="GO" id="GO:0046656">
    <property type="term" value="P:folic acid biosynthetic process"/>
    <property type="evidence" value="ECO:0007669"/>
    <property type="project" value="UniProtKB-KW"/>
</dbReference>
<name>A0A7V8JNW4_9BURK</name>
<dbReference type="InterPro" id="IPR006390">
    <property type="entry name" value="DHP_synth_dom"/>
</dbReference>
<evidence type="ECO:0000256" key="8">
    <source>
        <dbReference type="ARBA" id="ARBA00022909"/>
    </source>
</evidence>
<dbReference type="PANTHER" id="PTHR20941">
    <property type="entry name" value="FOLATE SYNTHESIS PROTEINS"/>
    <property type="match status" value="1"/>
</dbReference>
<evidence type="ECO:0000256" key="1">
    <source>
        <dbReference type="ARBA" id="ARBA00000012"/>
    </source>
</evidence>
<dbReference type="GO" id="GO:0005829">
    <property type="term" value="C:cytosol"/>
    <property type="evidence" value="ECO:0007669"/>
    <property type="project" value="TreeGrafter"/>
</dbReference>
<keyword evidence="8 9" id="KW-0289">Folate biosynthesis</keyword>
<evidence type="ECO:0000256" key="5">
    <source>
        <dbReference type="ARBA" id="ARBA00022679"/>
    </source>
</evidence>
<keyword evidence="6 9" id="KW-0479">Metal-binding</keyword>
<keyword evidence="5 9" id="KW-0808">Transferase</keyword>
<evidence type="ECO:0000313" key="12">
    <source>
        <dbReference type="Proteomes" id="UP000461670"/>
    </source>
</evidence>
<evidence type="ECO:0000256" key="3">
    <source>
        <dbReference type="ARBA" id="ARBA00004763"/>
    </source>
</evidence>
<evidence type="ECO:0000259" key="10">
    <source>
        <dbReference type="PROSITE" id="PS50972"/>
    </source>
</evidence>
<keyword evidence="7 9" id="KW-0460">Magnesium</keyword>
<dbReference type="GO" id="GO:0046654">
    <property type="term" value="P:tetrahydrofolate biosynthetic process"/>
    <property type="evidence" value="ECO:0007669"/>
    <property type="project" value="UniProtKB-UniPathway"/>
</dbReference>
<dbReference type="PROSITE" id="PS00792">
    <property type="entry name" value="DHPS_1"/>
    <property type="match status" value="1"/>
</dbReference>
<evidence type="ECO:0000256" key="6">
    <source>
        <dbReference type="ARBA" id="ARBA00022723"/>
    </source>
</evidence>
<accession>A0A7V8JNW4</accession>
<comment type="similarity">
    <text evidence="9">Belongs to the DHPS family.</text>
</comment>
<evidence type="ECO:0000313" key="11">
    <source>
        <dbReference type="EMBL" id="KAF1019073.1"/>
    </source>
</evidence>